<evidence type="ECO:0000313" key="1">
    <source>
        <dbReference type="EMBL" id="TRA96831.1"/>
    </source>
</evidence>
<organism evidence="1 2">
    <name type="scientific">Agrobacterium salinitolerans</name>
    <dbReference type="NCBI Taxonomy" id="1183413"/>
    <lineage>
        <taxon>Bacteria</taxon>
        <taxon>Pseudomonadati</taxon>
        <taxon>Pseudomonadota</taxon>
        <taxon>Alphaproteobacteria</taxon>
        <taxon>Hyphomicrobiales</taxon>
        <taxon>Rhizobiaceae</taxon>
        <taxon>Rhizobium/Agrobacterium group</taxon>
        <taxon>Agrobacterium</taxon>
    </lineage>
</organism>
<dbReference type="EMBL" id="SGNZ01000001">
    <property type="protein sequence ID" value="TRA96831.1"/>
    <property type="molecule type" value="Genomic_DNA"/>
</dbReference>
<sequence>MSLVSMLNDLVTLVKKDGTVQKEGIKAQVSTGLIITSDANLPIEPGDHFIRIQPSGLAEDYIVIDPGFMSGGRGLIPPHFQSKVRRSDAPVAPPSTIINNIHNHGPNSRVNINSVDNSTNTSISIQPLEVAALVEKIKPHLSSLPEDTRAQMQVPIELLETEIRSGKPNSSVLMEGLKSMKVISEGAAGNLVAAGIGAMIGPMLSG</sequence>
<keyword evidence="2" id="KW-1185">Reference proteome</keyword>
<comment type="caution">
    <text evidence="1">The sequence shown here is derived from an EMBL/GenBank/DDBJ whole genome shotgun (WGS) entry which is preliminary data.</text>
</comment>
<name>A0ABY3BUU4_9HYPH</name>
<protein>
    <submittedName>
        <fullName evidence="1">Uncharacterized protein</fullName>
    </submittedName>
</protein>
<reference evidence="1 2" key="1">
    <citation type="journal article" date="2019" name="Appl. Microbiol. Biotechnol.">
        <title>Differential efficiency of wild type rhizogenic strains for rol gene transformation of plants.</title>
        <authorList>
            <person name="Desmet S."/>
            <person name="De Keyser E."/>
            <person name="Van Vaerenbergh J."/>
            <person name="Baeyen S."/>
            <person name="Van Huylenbroeck J."/>
            <person name="Geelen D."/>
            <person name="Dhooghe E."/>
        </authorList>
    </citation>
    <scope>NUCLEOTIDE SEQUENCE [LARGE SCALE GENOMIC DNA]</scope>
    <source>
        <strain evidence="1 2">GBBC3283</strain>
    </source>
</reference>
<accession>A0ABY3BUU4</accession>
<dbReference type="Proteomes" id="UP000319481">
    <property type="component" value="Unassembled WGS sequence"/>
</dbReference>
<gene>
    <name evidence="1" type="ORF">EXN23_00920</name>
</gene>
<evidence type="ECO:0000313" key="2">
    <source>
        <dbReference type="Proteomes" id="UP000319481"/>
    </source>
</evidence>
<proteinExistence type="predicted"/>